<evidence type="ECO:0000256" key="5">
    <source>
        <dbReference type="ARBA" id="ARBA00022989"/>
    </source>
</evidence>
<evidence type="ECO:0000259" key="9">
    <source>
        <dbReference type="PROSITE" id="PS50939"/>
    </source>
</evidence>
<dbReference type="Pfam" id="PF16010">
    <property type="entry name" value="CDH-cyt"/>
    <property type="match status" value="1"/>
</dbReference>
<dbReference type="InParanoid" id="K2SEP2"/>
<feature type="signal peptide" evidence="8">
    <location>
        <begin position="1"/>
        <end position="19"/>
    </location>
</feature>
<keyword evidence="4" id="KW-0249">Electron transport</keyword>
<evidence type="ECO:0000256" key="8">
    <source>
        <dbReference type="SAM" id="SignalP"/>
    </source>
</evidence>
<feature type="transmembrane region" description="Helical" evidence="7">
    <location>
        <begin position="294"/>
        <end position="318"/>
    </location>
</feature>
<dbReference type="PANTHER" id="PTHR47797">
    <property type="entry name" value="DEHYDROGENASE, PUTATIVE (AFU_ORTHOLOGUE AFUA_8G05805)-RELATED"/>
    <property type="match status" value="1"/>
</dbReference>
<evidence type="ECO:0000313" key="11">
    <source>
        <dbReference type="Proteomes" id="UP000007129"/>
    </source>
</evidence>
<dbReference type="PANTHER" id="PTHR47797:SF1">
    <property type="entry name" value="CYTOCHROME B561 DOMAIN-CONTAINING PROTEIN-RELATED"/>
    <property type="match status" value="1"/>
</dbReference>
<dbReference type="AlphaFoldDB" id="K2SEP2"/>
<organism evidence="10 11">
    <name type="scientific">Macrophomina phaseolina (strain MS6)</name>
    <name type="common">Charcoal rot fungus</name>
    <dbReference type="NCBI Taxonomy" id="1126212"/>
    <lineage>
        <taxon>Eukaryota</taxon>
        <taxon>Fungi</taxon>
        <taxon>Dikarya</taxon>
        <taxon>Ascomycota</taxon>
        <taxon>Pezizomycotina</taxon>
        <taxon>Dothideomycetes</taxon>
        <taxon>Dothideomycetes incertae sedis</taxon>
        <taxon>Botryosphaeriales</taxon>
        <taxon>Botryosphaeriaceae</taxon>
        <taxon>Macrophomina</taxon>
    </lineage>
</organism>
<name>K2SEP2_MACPH</name>
<dbReference type="GO" id="GO:0016020">
    <property type="term" value="C:membrane"/>
    <property type="evidence" value="ECO:0007669"/>
    <property type="project" value="UniProtKB-SubCell"/>
</dbReference>
<dbReference type="InterPro" id="IPR006593">
    <property type="entry name" value="Cyt_b561/ferric_Rdtase_TM"/>
</dbReference>
<keyword evidence="6 7" id="KW-0472">Membrane</keyword>
<protein>
    <submittedName>
        <fullName evidence="10">Cytochrome b561/ferric reductase transmembrane</fullName>
    </submittedName>
</protein>
<dbReference type="SMART" id="SM00664">
    <property type="entry name" value="DoH"/>
    <property type="match status" value="1"/>
</dbReference>
<feature type="transmembrane region" description="Helical" evidence="7">
    <location>
        <begin position="395"/>
        <end position="417"/>
    </location>
</feature>
<dbReference type="InterPro" id="IPR005018">
    <property type="entry name" value="DOMON_domain"/>
</dbReference>
<keyword evidence="2" id="KW-0813">Transport</keyword>
<dbReference type="OrthoDB" id="19261at2759"/>
<evidence type="ECO:0000313" key="10">
    <source>
        <dbReference type="EMBL" id="EKG15315.1"/>
    </source>
</evidence>
<dbReference type="Gene3D" id="1.20.120.1770">
    <property type="match status" value="1"/>
</dbReference>
<evidence type="ECO:0000256" key="6">
    <source>
        <dbReference type="ARBA" id="ARBA00023136"/>
    </source>
</evidence>
<evidence type="ECO:0000256" key="3">
    <source>
        <dbReference type="ARBA" id="ARBA00022692"/>
    </source>
</evidence>
<gene>
    <name evidence="10" type="ORF">MPH_07477</name>
</gene>
<dbReference type="STRING" id="1126212.K2SEP2"/>
<evidence type="ECO:0000256" key="7">
    <source>
        <dbReference type="SAM" id="Phobius"/>
    </source>
</evidence>
<dbReference type="EMBL" id="AHHD01000304">
    <property type="protein sequence ID" value="EKG15315.1"/>
    <property type="molecule type" value="Genomic_DNA"/>
</dbReference>
<dbReference type="eggNOG" id="KOG4293">
    <property type="taxonomic scope" value="Eukaryota"/>
</dbReference>
<dbReference type="SMART" id="SM00665">
    <property type="entry name" value="B561"/>
    <property type="match status" value="1"/>
</dbReference>
<keyword evidence="5 7" id="KW-1133">Transmembrane helix</keyword>
<keyword evidence="3 7" id="KW-0812">Transmembrane</keyword>
<evidence type="ECO:0000256" key="1">
    <source>
        <dbReference type="ARBA" id="ARBA00004370"/>
    </source>
</evidence>
<feature type="chain" id="PRO_5003864826" evidence="8">
    <location>
        <begin position="20"/>
        <end position="431"/>
    </location>
</feature>
<dbReference type="CDD" id="cd09630">
    <property type="entry name" value="CDH_like_cytochrome"/>
    <property type="match status" value="1"/>
</dbReference>
<sequence>MRFCILAVALIQLGASTYAPVSRRCSGDICFGLNIPENTALSGNGDIYVHISAPTTYSWVGLGQGSSMSGSQIFVMYTSANGDNVTISPRLGMGYNMPQFITGSHITLLEGSGIFNGQMTVNARSGSSCQSWSGGSMEFTASSATWIYASRSGAPLNSDNQSEIIAQHGQSYGSFNWDFRAAKGGSSMNPFTTPSSIATGSSSTQTCVPFSEIALIPSVYAGSERLTGNEVNYCDTSNSSSSSGGNATEIGGATSWEYERKMLIAHGVLACVASVIFFPIGAISIRLFSFPHLVWFHAAMQVFAYTIYIAALVIGVYFVTPEDLLKDYHLIIGILVSVHLFFQPILGLVHHVFFKKFGRRTFWSYAHLWLGRIIITLGIINGGLGLLLTDNAGDSVYIAYGTIASLIWLAYAAAALYECAQKPQGKAVVGH</sequence>
<feature type="transmembrane region" description="Helical" evidence="7">
    <location>
        <begin position="366"/>
        <end position="389"/>
    </location>
</feature>
<dbReference type="CDD" id="cd08760">
    <property type="entry name" value="Cyt_b561_FRRS1_like"/>
    <property type="match status" value="1"/>
</dbReference>
<feature type="domain" description="Cytochrome b561" evidence="9">
    <location>
        <begin position="230"/>
        <end position="423"/>
    </location>
</feature>
<feature type="transmembrane region" description="Helical" evidence="7">
    <location>
        <begin position="330"/>
        <end position="354"/>
    </location>
</feature>
<feature type="transmembrane region" description="Helical" evidence="7">
    <location>
        <begin position="263"/>
        <end position="282"/>
    </location>
</feature>
<dbReference type="HOGENOM" id="CLU_031471_1_0_1"/>
<proteinExistence type="predicted"/>
<comment type="caution">
    <text evidence="10">The sequence shown here is derived from an EMBL/GenBank/DDBJ whole genome shotgun (WGS) entry which is preliminary data.</text>
</comment>
<dbReference type="PROSITE" id="PS50939">
    <property type="entry name" value="CYTOCHROME_B561"/>
    <property type="match status" value="1"/>
</dbReference>
<dbReference type="InterPro" id="IPR015920">
    <property type="entry name" value="Cellobiose_DH-like_cyt"/>
</dbReference>
<accession>K2SEP2</accession>
<keyword evidence="8" id="KW-0732">Signal</keyword>
<reference evidence="10 11" key="1">
    <citation type="journal article" date="2012" name="BMC Genomics">
        <title>Tools to kill: Genome of one of the most destructive plant pathogenic fungi Macrophomina phaseolina.</title>
        <authorList>
            <person name="Islam M.S."/>
            <person name="Haque M.S."/>
            <person name="Islam M.M."/>
            <person name="Emdad E.M."/>
            <person name="Halim A."/>
            <person name="Hossen Q.M.M."/>
            <person name="Hossain M.Z."/>
            <person name="Ahmed B."/>
            <person name="Rahim S."/>
            <person name="Rahman M.S."/>
            <person name="Alam M.M."/>
            <person name="Hou S."/>
            <person name="Wan X."/>
            <person name="Saito J.A."/>
            <person name="Alam M."/>
        </authorList>
    </citation>
    <scope>NUCLEOTIDE SEQUENCE [LARGE SCALE GENOMIC DNA]</scope>
    <source>
        <strain evidence="10 11">MS6</strain>
    </source>
</reference>
<dbReference type="VEuPathDB" id="FungiDB:MPH_07477"/>
<evidence type="ECO:0000256" key="4">
    <source>
        <dbReference type="ARBA" id="ARBA00022982"/>
    </source>
</evidence>
<comment type="subcellular location">
    <subcellularLocation>
        <location evidence="1">Membrane</location>
    </subcellularLocation>
</comment>
<dbReference type="SUPFAM" id="SSF49344">
    <property type="entry name" value="CBD9-like"/>
    <property type="match status" value="1"/>
</dbReference>
<evidence type="ECO:0000256" key="2">
    <source>
        <dbReference type="ARBA" id="ARBA00022448"/>
    </source>
</evidence>
<dbReference type="Proteomes" id="UP000007129">
    <property type="component" value="Unassembled WGS sequence"/>
</dbReference>
<dbReference type="Gene3D" id="2.60.40.1210">
    <property type="entry name" value="Cellobiose dehydrogenase, cytochrome domain"/>
    <property type="match status" value="1"/>
</dbReference>